<dbReference type="PANTHER" id="PTHR10030:SF37">
    <property type="entry name" value="ALPHA-L-FUCOSIDASE-RELATED"/>
    <property type="match status" value="1"/>
</dbReference>
<evidence type="ECO:0000256" key="5">
    <source>
        <dbReference type="ARBA" id="ARBA00023295"/>
    </source>
</evidence>
<feature type="domain" description="Glycoside hydrolase family 29 N-terminal" evidence="7">
    <location>
        <begin position="83"/>
        <end position="359"/>
    </location>
</feature>
<dbReference type="EC" id="3.2.1.51" evidence="2"/>
<comment type="caution">
    <text evidence="8">The sequence shown here is derived from an EMBL/GenBank/DDBJ whole genome shotgun (WGS) entry which is preliminary data.</text>
</comment>
<feature type="chain" id="PRO_5046178895" description="alpha-L-fucosidase" evidence="6">
    <location>
        <begin position="28"/>
        <end position="368"/>
    </location>
</feature>
<gene>
    <name evidence="8" type="ORF">GCM10023143_12950</name>
</gene>
<dbReference type="PANTHER" id="PTHR10030">
    <property type="entry name" value="ALPHA-L-FUCOSIDASE"/>
    <property type="match status" value="1"/>
</dbReference>
<evidence type="ECO:0000313" key="8">
    <source>
        <dbReference type="EMBL" id="GAA4306809.1"/>
    </source>
</evidence>
<dbReference type="RefSeq" id="WP_344977303.1">
    <property type="nucleotide sequence ID" value="NZ_BAABFN010000002.1"/>
</dbReference>
<feature type="signal peptide" evidence="6">
    <location>
        <begin position="1"/>
        <end position="27"/>
    </location>
</feature>
<evidence type="ECO:0000259" key="7">
    <source>
        <dbReference type="Pfam" id="PF01120"/>
    </source>
</evidence>
<dbReference type="Gene3D" id="3.20.20.80">
    <property type="entry name" value="Glycosidases"/>
    <property type="match status" value="1"/>
</dbReference>
<evidence type="ECO:0000256" key="3">
    <source>
        <dbReference type="ARBA" id="ARBA00022729"/>
    </source>
</evidence>
<dbReference type="InterPro" id="IPR000933">
    <property type="entry name" value="Glyco_hydro_29"/>
</dbReference>
<proteinExistence type="inferred from homology"/>
<accession>A0ABP8FMA3</accession>
<dbReference type="PROSITE" id="PS51318">
    <property type="entry name" value="TAT"/>
    <property type="match status" value="1"/>
</dbReference>
<dbReference type="Pfam" id="PF01120">
    <property type="entry name" value="Alpha_L_fucos"/>
    <property type="match status" value="1"/>
</dbReference>
<keyword evidence="9" id="KW-1185">Reference proteome</keyword>
<dbReference type="InterPro" id="IPR006311">
    <property type="entry name" value="TAT_signal"/>
</dbReference>
<dbReference type="InterPro" id="IPR057739">
    <property type="entry name" value="Glyco_hydro_29_N"/>
</dbReference>
<evidence type="ECO:0000256" key="2">
    <source>
        <dbReference type="ARBA" id="ARBA00012662"/>
    </source>
</evidence>
<comment type="similarity">
    <text evidence="1">Belongs to the glycosyl hydrolase 29 family.</text>
</comment>
<reference evidence="9" key="1">
    <citation type="journal article" date="2019" name="Int. J. Syst. Evol. Microbiol.">
        <title>The Global Catalogue of Microorganisms (GCM) 10K type strain sequencing project: providing services to taxonomists for standard genome sequencing and annotation.</title>
        <authorList>
            <consortium name="The Broad Institute Genomics Platform"/>
            <consortium name="The Broad Institute Genome Sequencing Center for Infectious Disease"/>
            <person name="Wu L."/>
            <person name="Ma J."/>
        </authorList>
    </citation>
    <scope>NUCLEOTIDE SEQUENCE [LARGE SCALE GENOMIC DNA]</scope>
    <source>
        <strain evidence="9">JCM 17664</strain>
    </source>
</reference>
<name>A0ABP8FMA3_9BACT</name>
<dbReference type="SMART" id="SM00812">
    <property type="entry name" value="Alpha_L_fucos"/>
    <property type="match status" value="1"/>
</dbReference>
<evidence type="ECO:0000256" key="1">
    <source>
        <dbReference type="ARBA" id="ARBA00007951"/>
    </source>
</evidence>
<dbReference type="Proteomes" id="UP001501207">
    <property type="component" value="Unassembled WGS sequence"/>
</dbReference>
<dbReference type="InterPro" id="IPR017853">
    <property type="entry name" value="GH"/>
</dbReference>
<dbReference type="SUPFAM" id="SSF51445">
    <property type="entry name" value="(Trans)glycosidases"/>
    <property type="match status" value="1"/>
</dbReference>
<evidence type="ECO:0000256" key="4">
    <source>
        <dbReference type="ARBA" id="ARBA00022801"/>
    </source>
</evidence>
<protein>
    <recommendedName>
        <fullName evidence="2">alpha-L-fucosidase</fullName>
        <ecNumber evidence="2">3.2.1.51</ecNumber>
    </recommendedName>
</protein>
<evidence type="ECO:0000313" key="9">
    <source>
        <dbReference type="Proteomes" id="UP001501207"/>
    </source>
</evidence>
<organism evidence="8 9">
    <name type="scientific">Compostibacter hankyongensis</name>
    <dbReference type="NCBI Taxonomy" id="1007089"/>
    <lineage>
        <taxon>Bacteria</taxon>
        <taxon>Pseudomonadati</taxon>
        <taxon>Bacteroidota</taxon>
        <taxon>Chitinophagia</taxon>
        <taxon>Chitinophagales</taxon>
        <taxon>Chitinophagaceae</taxon>
        <taxon>Compostibacter</taxon>
    </lineage>
</organism>
<sequence>MSDPSRRRFIRSSAVGAGALLTGSPFAGSRGANTPDDPGVNGAQRLSLSKLKQWESLGYGMFIHFGMSTFVGKELPEGTEDPERYAPDRLDVDQWIATAHEAGMKYAVLTTKHVSGHCLWPSQYTDYTVASSPNKTDVVLAFVKACRKYGILPGFYYCSWDNHHKFGSMTPSDLKWSPVMNAFPTGDQKDLAPFTSSMYQTFQTAQLTELLTRYGPIGEVWIDIPGVLGQGYRSFLYQHIAGLQPDALIMMNSGISDGEEYNKDYAWPSDLIAIERSIPPASGHKKWRTIDGKKYYMPGEVCVPLGKEWFYVEGDDPRSDDDLSGAYKAIRRRGANLLLDVPPDRHGLIPEAAVKALSRLRKNARIAT</sequence>
<keyword evidence="3 6" id="KW-0732">Signal</keyword>
<dbReference type="EMBL" id="BAABFN010000002">
    <property type="protein sequence ID" value="GAA4306809.1"/>
    <property type="molecule type" value="Genomic_DNA"/>
</dbReference>
<keyword evidence="4" id="KW-0378">Hydrolase</keyword>
<keyword evidence="5" id="KW-0326">Glycosidase</keyword>
<evidence type="ECO:0000256" key="6">
    <source>
        <dbReference type="SAM" id="SignalP"/>
    </source>
</evidence>